<dbReference type="SMART" id="SM00645">
    <property type="entry name" value="Pept_C1"/>
    <property type="match status" value="1"/>
</dbReference>
<dbReference type="Gene3D" id="3.40.50.1820">
    <property type="entry name" value="alpha/beta hydrolase"/>
    <property type="match status" value="1"/>
</dbReference>
<sequence>MTMLLIKGSTGAEVGRLAEALLRELGDDAGDFPNLAGMETIDADFDAAIRRWQAGVGLIADGVVGPLCQVLLEMIPPQGGKFASTPLTVAAVSRLFPATKPANIARYLPYIEAALGVCDLTDPPMVLGALGTIRSESEGFVPITEFPSKFNSDPGAAPFNRYDGRLGNDVPGDGFRYRGRGFVQLTGKFNYRKYGAKIDFPLETLPDLANAPEVAALLLATFLGDVAGKFRPACEKGDLATARKCVNGGSHGLDRFRSVFALAKTAWSTETHGVGAGKSPTFASRRTSLTSAKTKKDTDDLRDRLYQPGAISLPNEFPSSSDVQTYLARYTQVGLILDQGREGACTGFGLSCVINYLRWIKSGHPDKDFISVSPRMLYTLARRYDEYEGENYEGSSCRGAIKAWFSHGVCLEDDWPYSPEKSNPPHYGYAKRAASTTLGVYYRVETRSITDMQAALRQHGAVFVSAFTHDGWLDVPDTGGCPTSHQDLPEIEFDGRPSQVDGHAFALVGFDARGFIVQNSWGPSWGAGGFAILSYRDWLANAMDAWVVALGVAGVIEGRLVASNRDGSGVAGASIDKSKWWDASVAYQHSIVLGNDGRVMRYVSEDEKPRKLQQQVYALPDQWFRTTPAQQKKRLVLYAHGGLNSEKAAIDRASAMGRYFVANGCYPLFLVWKTGLLESLQGMLSESVRTPAARGDLAGTWTDASDALIEKTFARPLARPIWSEMKENAELAFAPRRGGELLLDALAALVETWGDQFELHLVGHSAGSIILGHLLSALRMRGALADRVTSIHLYAPACTVPFANKHYASDSRFMNRLFLDVLSDEVERADTVSAIYRKSLLYLVSNALEADLRTPILGLSNIWNPDYSGWDGSSDTAEALSAWRKAFDDAEGKVLDVVDTAKVRVGTEANGQAAQQKAAHGSFDNDVAVVARTLERITGGALSTPVDELRGF</sequence>
<dbReference type="CDD" id="cd02619">
    <property type="entry name" value="Peptidase_C1"/>
    <property type="match status" value="1"/>
</dbReference>
<evidence type="ECO:0000313" key="3">
    <source>
        <dbReference type="Proteomes" id="UP000542125"/>
    </source>
</evidence>
<dbReference type="Proteomes" id="UP000542125">
    <property type="component" value="Unassembled WGS sequence"/>
</dbReference>
<accession>A0A7Y9LM40</accession>
<reference evidence="2 3" key="1">
    <citation type="submission" date="2020-07" db="EMBL/GenBank/DDBJ databases">
        <title>Genomic Encyclopedia of Type Strains, Phase IV (KMG-V): Genome sequencing to study the core and pangenomes of soil and plant-associated prokaryotes.</title>
        <authorList>
            <person name="Whitman W."/>
        </authorList>
    </citation>
    <scope>NUCLEOTIDE SEQUENCE [LARGE SCALE GENOMIC DNA]</scope>
    <source>
        <strain evidence="2 3">SAS40</strain>
    </source>
</reference>
<proteinExistence type="predicted"/>
<name>A0A7Y9LM40_9BURK</name>
<dbReference type="GO" id="GO:0008234">
    <property type="term" value="F:cysteine-type peptidase activity"/>
    <property type="evidence" value="ECO:0007669"/>
    <property type="project" value="InterPro"/>
</dbReference>
<dbReference type="AlphaFoldDB" id="A0A7Y9LM40"/>
<dbReference type="Gene3D" id="1.10.101.10">
    <property type="entry name" value="PGBD-like superfamily/PGBD"/>
    <property type="match status" value="1"/>
</dbReference>
<dbReference type="Gene3D" id="1.10.530.10">
    <property type="match status" value="1"/>
</dbReference>
<organism evidence="2 3">
    <name type="scientific">Pigmentiphaga litoralis</name>
    <dbReference type="NCBI Taxonomy" id="516702"/>
    <lineage>
        <taxon>Bacteria</taxon>
        <taxon>Pseudomonadati</taxon>
        <taxon>Pseudomonadota</taxon>
        <taxon>Betaproteobacteria</taxon>
        <taxon>Burkholderiales</taxon>
        <taxon>Alcaligenaceae</taxon>
        <taxon>Pigmentiphaga</taxon>
    </lineage>
</organism>
<dbReference type="RefSeq" id="WP_179584189.1">
    <property type="nucleotide sequence ID" value="NZ_JACBYR010000001.1"/>
</dbReference>
<comment type="caution">
    <text evidence="2">The sequence shown here is derived from an EMBL/GenBank/DDBJ whole genome shotgun (WGS) entry which is preliminary data.</text>
</comment>
<gene>
    <name evidence="2" type="ORF">FHW18_001126</name>
</gene>
<dbReference type="GO" id="GO:0006508">
    <property type="term" value="P:proteolysis"/>
    <property type="evidence" value="ECO:0007669"/>
    <property type="project" value="InterPro"/>
</dbReference>
<evidence type="ECO:0000259" key="1">
    <source>
        <dbReference type="SMART" id="SM00645"/>
    </source>
</evidence>
<keyword evidence="3" id="KW-1185">Reference proteome</keyword>
<dbReference type="InterPro" id="IPR036366">
    <property type="entry name" value="PGBDSf"/>
</dbReference>
<dbReference type="SUPFAM" id="SSF53474">
    <property type="entry name" value="alpha/beta-Hydrolases"/>
    <property type="match status" value="1"/>
</dbReference>
<dbReference type="InterPro" id="IPR038765">
    <property type="entry name" value="Papain-like_cys_pep_sf"/>
</dbReference>
<dbReference type="EMBL" id="JACBYR010000001">
    <property type="protein sequence ID" value="NYE81855.1"/>
    <property type="molecule type" value="Genomic_DNA"/>
</dbReference>
<dbReference type="SUPFAM" id="SSF54001">
    <property type="entry name" value="Cysteine proteinases"/>
    <property type="match status" value="1"/>
</dbReference>
<dbReference type="InterPro" id="IPR029058">
    <property type="entry name" value="AB_hydrolase_fold"/>
</dbReference>
<dbReference type="Gene3D" id="3.90.70.10">
    <property type="entry name" value="Cysteine proteinases"/>
    <property type="match status" value="1"/>
</dbReference>
<dbReference type="SUPFAM" id="SSF53955">
    <property type="entry name" value="Lysozyme-like"/>
    <property type="match status" value="1"/>
</dbReference>
<dbReference type="InterPro" id="IPR000668">
    <property type="entry name" value="Peptidase_C1A_C"/>
</dbReference>
<dbReference type="InterPro" id="IPR023346">
    <property type="entry name" value="Lysozyme-like_dom_sf"/>
</dbReference>
<protein>
    <recommendedName>
        <fullName evidence="1">Peptidase C1A papain C-terminal domain-containing protein</fullName>
    </recommendedName>
</protein>
<dbReference type="Pfam" id="PF00112">
    <property type="entry name" value="Peptidase_C1"/>
    <property type="match status" value="1"/>
</dbReference>
<evidence type="ECO:0000313" key="2">
    <source>
        <dbReference type="EMBL" id="NYE81855.1"/>
    </source>
</evidence>
<feature type="domain" description="Peptidase C1A papain C-terminal" evidence="1">
    <location>
        <begin position="317"/>
        <end position="549"/>
    </location>
</feature>